<proteinExistence type="predicted"/>
<keyword evidence="2" id="KW-0479">Metal-binding</keyword>
<keyword evidence="6" id="KW-0539">Nucleus</keyword>
<keyword evidence="5" id="KW-0862">Zinc</keyword>
<keyword evidence="11" id="KW-1185">Reference proteome</keyword>
<dbReference type="PROSITE" id="PS00028">
    <property type="entry name" value="ZINC_FINGER_C2H2_1"/>
    <property type="match status" value="4"/>
</dbReference>
<feature type="domain" description="C2H2-type" evidence="9">
    <location>
        <begin position="150"/>
        <end position="179"/>
    </location>
</feature>
<feature type="domain" description="C2H2-type" evidence="9">
    <location>
        <begin position="90"/>
        <end position="119"/>
    </location>
</feature>
<evidence type="ECO:0000256" key="3">
    <source>
        <dbReference type="ARBA" id="ARBA00022737"/>
    </source>
</evidence>
<dbReference type="PROSITE" id="PS50157">
    <property type="entry name" value="ZINC_FINGER_C2H2_2"/>
    <property type="match status" value="4"/>
</dbReference>
<evidence type="ECO:0000256" key="7">
    <source>
        <dbReference type="PROSITE-ProRule" id="PRU00042"/>
    </source>
</evidence>
<comment type="subcellular location">
    <subcellularLocation>
        <location evidence="1">Nucleus</location>
    </subcellularLocation>
</comment>
<name>A0A1X2IQ14_9FUNG</name>
<evidence type="ECO:0000256" key="5">
    <source>
        <dbReference type="ARBA" id="ARBA00022833"/>
    </source>
</evidence>
<feature type="compositionally biased region" description="Polar residues" evidence="8">
    <location>
        <begin position="190"/>
        <end position="205"/>
    </location>
</feature>
<dbReference type="AlphaFoldDB" id="A0A1X2IQ14"/>
<dbReference type="STRING" id="90262.A0A1X2IQ14"/>
<dbReference type="FunFam" id="3.30.160.60:FF:000125">
    <property type="entry name" value="Putative zinc finger protein 143"/>
    <property type="match status" value="3"/>
</dbReference>
<dbReference type="GO" id="GO:0000978">
    <property type="term" value="F:RNA polymerase II cis-regulatory region sequence-specific DNA binding"/>
    <property type="evidence" value="ECO:0007669"/>
    <property type="project" value="TreeGrafter"/>
</dbReference>
<dbReference type="GO" id="GO:0031519">
    <property type="term" value="C:PcG protein complex"/>
    <property type="evidence" value="ECO:0007669"/>
    <property type="project" value="TreeGrafter"/>
</dbReference>
<dbReference type="InterPro" id="IPR013087">
    <property type="entry name" value="Znf_C2H2_type"/>
</dbReference>
<accession>A0A1X2IQ14</accession>
<dbReference type="PANTHER" id="PTHR14003">
    <property type="entry name" value="TRANSCRIPTIONAL REPRESSOR PROTEIN YY"/>
    <property type="match status" value="1"/>
</dbReference>
<dbReference type="GO" id="GO:0000981">
    <property type="term" value="F:DNA-binding transcription factor activity, RNA polymerase II-specific"/>
    <property type="evidence" value="ECO:0007669"/>
    <property type="project" value="TreeGrafter"/>
</dbReference>
<evidence type="ECO:0000256" key="2">
    <source>
        <dbReference type="ARBA" id="ARBA00022723"/>
    </source>
</evidence>
<dbReference type="GO" id="GO:0005667">
    <property type="term" value="C:transcription regulator complex"/>
    <property type="evidence" value="ECO:0007669"/>
    <property type="project" value="TreeGrafter"/>
</dbReference>
<evidence type="ECO:0000256" key="4">
    <source>
        <dbReference type="ARBA" id="ARBA00022771"/>
    </source>
</evidence>
<evidence type="ECO:0000256" key="1">
    <source>
        <dbReference type="ARBA" id="ARBA00004123"/>
    </source>
</evidence>
<protein>
    <recommendedName>
        <fullName evidence="9">C2H2-type domain-containing protein</fullName>
    </recommendedName>
</protein>
<dbReference type="Gene3D" id="3.30.160.60">
    <property type="entry name" value="Classic Zinc Finger"/>
    <property type="match status" value="4"/>
</dbReference>
<dbReference type="Pfam" id="PF00096">
    <property type="entry name" value="zf-C2H2"/>
    <property type="match status" value="4"/>
</dbReference>
<reference evidence="10 11" key="1">
    <citation type="submission" date="2016-07" db="EMBL/GenBank/DDBJ databases">
        <title>Pervasive Adenine N6-methylation of Active Genes in Fungi.</title>
        <authorList>
            <consortium name="DOE Joint Genome Institute"/>
            <person name="Mondo S.J."/>
            <person name="Dannebaum R.O."/>
            <person name="Kuo R.C."/>
            <person name="Labutti K."/>
            <person name="Haridas S."/>
            <person name="Kuo A."/>
            <person name="Salamov A."/>
            <person name="Ahrendt S.R."/>
            <person name="Lipzen A."/>
            <person name="Sullivan W."/>
            <person name="Andreopoulos W.B."/>
            <person name="Clum A."/>
            <person name="Lindquist E."/>
            <person name="Daum C."/>
            <person name="Ramamoorthy G.K."/>
            <person name="Gryganskyi A."/>
            <person name="Culley D."/>
            <person name="Magnuson J.K."/>
            <person name="James T.Y."/>
            <person name="O'Malley M.A."/>
            <person name="Stajich J.E."/>
            <person name="Spatafora J.W."/>
            <person name="Visel A."/>
            <person name="Grigoriev I.V."/>
        </authorList>
    </citation>
    <scope>NUCLEOTIDE SEQUENCE [LARGE SCALE GENOMIC DNA]</scope>
    <source>
        <strain evidence="10 11">NRRL 1336</strain>
    </source>
</reference>
<evidence type="ECO:0000313" key="10">
    <source>
        <dbReference type="EMBL" id="ORZ20369.1"/>
    </source>
</evidence>
<dbReference type="FunFam" id="3.30.160.60:FF:001498">
    <property type="entry name" value="Zinc finger protein 404"/>
    <property type="match status" value="1"/>
</dbReference>
<comment type="caution">
    <text evidence="10">The sequence shown here is derived from an EMBL/GenBank/DDBJ whole genome shotgun (WGS) entry which is preliminary data.</text>
</comment>
<evidence type="ECO:0000256" key="8">
    <source>
        <dbReference type="SAM" id="MobiDB-lite"/>
    </source>
</evidence>
<organism evidence="10 11">
    <name type="scientific">Absidia repens</name>
    <dbReference type="NCBI Taxonomy" id="90262"/>
    <lineage>
        <taxon>Eukaryota</taxon>
        <taxon>Fungi</taxon>
        <taxon>Fungi incertae sedis</taxon>
        <taxon>Mucoromycota</taxon>
        <taxon>Mucoromycotina</taxon>
        <taxon>Mucoromycetes</taxon>
        <taxon>Mucorales</taxon>
        <taxon>Cunninghamellaceae</taxon>
        <taxon>Absidia</taxon>
    </lineage>
</organism>
<dbReference type="SUPFAM" id="SSF57667">
    <property type="entry name" value="beta-beta-alpha zinc fingers"/>
    <property type="match status" value="3"/>
</dbReference>
<keyword evidence="4 7" id="KW-0863">Zinc-finger</keyword>
<dbReference type="Proteomes" id="UP000193560">
    <property type="component" value="Unassembled WGS sequence"/>
</dbReference>
<dbReference type="GO" id="GO:0000785">
    <property type="term" value="C:chromatin"/>
    <property type="evidence" value="ECO:0007669"/>
    <property type="project" value="TreeGrafter"/>
</dbReference>
<evidence type="ECO:0000313" key="11">
    <source>
        <dbReference type="Proteomes" id="UP000193560"/>
    </source>
</evidence>
<sequence>MDIRNLLNNNYDQQYDNASVVSYNSSSSSYTNDKMTISSLNYNNSNNTATSIGASHGKPYECNWIDCNKSFSRRSDLSRHRRIHTNERPYRCEWMDCGKQFIQRSALTVHYRTHTKERPHVCEYDSCGKSFSDSSSLARHRRTHTGKRPYVCDYMGCGKSFTRKTTLSRHQRCHTNQWKQFRICTRTSNNNTIGMTQPTSPSDSVDSALDTPLGPPPTLPYGSPYQSLHVKEELPPLVTPIIYRPAPQIPPPSSYSPPLYSSSHQLLSPTSAPFNHTANYIYSRSVFPIEIK</sequence>
<feature type="region of interest" description="Disordered" evidence="8">
    <location>
        <begin position="190"/>
        <end position="215"/>
    </location>
</feature>
<evidence type="ECO:0000259" key="9">
    <source>
        <dbReference type="PROSITE" id="PS50157"/>
    </source>
</evidence>
<feature type="domain" description="C2H2-type" evidence="9">
    <location>
        <begin position="120"/>
        <end position="149"/>
    </location>
</feature>
<dbReference type="EMBL" id="MCGE01000006">
    <property type="protein sequence ID" value="ORZ20369.1"/>
    <property type="molecule type" value="Genomic_DNA"/>
</dbReference>
<dbReference type="InterPro" id="IPR036236">
    <property type="entry name" value="Znf_C2H2_sf"/>
</dbReference>
<keyword evidence="3" id="KW-0677">Repeat</keyword>
<feature type="domain" description="C2H2-type" evidence="9">
    <location>
        <begin position="60"/>
        <end position="89"/>
    </location>
</feature>
<dbReference type="OrthoDB" id="654211at2759"/>
<dbReference type="GO" id="GO:0008270">
    <property type="term" value="F:zinc ion binding"/>
    <property type="evidence" value="ECO:0007669"/>
    <property type="project" value="UniProtKB-KW"/>
</dbReference>
<gene>
    <name evidence="10" type="ORF">BCR42DRAFT_347020</name>
</gene>
<evidence type="ECO:0000256" key="6">
    <source>
        <dbReference type="ARBA" id="ARBA00023242"/>
    </source>
</evidence>
<dbReference type="SMART" id="SM00355">
    <property type="entry name" value="ZnF_C2H2"/>
    <property type="match status" value="4"/>
</dbReference>
<dbReference type="PANTHER" id="PTHR14003:SF19">
    <property type="entry name" value="YY2 TRANSCRIPTION FACTOR"/>
    <property type="match status" value="1"/>
</dbReference>